<dbReference type="OrthoDB" id="5275938at2759"/>
<feature type="compositionally biased region" description="Low complexity" evidence="1">
    <location>
        <begin position="42"/>
        <end position="51"/>
    </location>
</feature>
<feature type="compositionally biased region" description="Polar residues" evidence="1">
    <location>
        <begin position="21"/>
        <end position="32"/>
    </location>
</feature>
<evidence type="ECO:0000259" key="2">
    <source>
        <dbReference type="PROSITE" id="PS50097"/>
    </source>
</evidence>
<feature type="region of interest" description="Disordered" evidence="1">
    <location>
        <begin position="1"/>
        <end position="93"/>
    </location>
</feature>
<feature type="domain" description="BTB" evidence="2">
    <location>
        <begin position="106"/>
        <end position="184"/>
    </location>
</feature>
<gene>
    <name evidence="3" type="ORF">K432DRAFT_430580</name>
</gene>
<dbReference type="PROSITE" id="PS50097">
    <property type="entry name" value="BTB"/>
    <property type="match status" value="1"/>
</dbReference>
<organism evidence="3 4">
    <name type="scientific">Lepidopterella palustris CBS 459.81</name>
    <dbReference type="NCBI Taxonomy" id="1314670"/>
    <lineage>
        <taxon>Eukaryota</taxon>
        <taxon>Fungi</taxon>
        <taxon>Dikarya</taxon>
        <taxon>Ascomycota</taxon>
        <taxon>Pezizomycotina</taxon>
        <taxon>Dothideomycetes</taxon>
        <taxon>Pleosporomycetidae</taxon>
        <taxon>Mytilinidiales</taxon>
        <taxon>Argynnaceae</taxon>
        <taxon>Lepidopterella</taxon>
    </lineage>
</organism>
<name>A0A8E2DXJ0_9PEZI</name>
<accession>A0A8E2DXJ0</accession>
<protein>
    <recommendedName>
        <fullName evidence="2">BTB domain-containing protein</fullName>
    </recommendedName>
</protein>
<reference evidence="3 4" key="1">
    <citation type="journal article" date="2016" name="Nat. Commun.">
        <title>Ectomycorrhizal ecology is imprinted in the genome of the dominant symbiotic fungus Cenococcum geophilum.</title>
        <authorList>
            <consortium name="DOE Joint Genome Institute"/>
            <person name="Peter M."/>
            <person name="Kohler A."/>
            <person name="Ohm R.A."/>
            <person name="Kuo A."/>
            <person name="Krutzmann J."/>
            <person name="Morin E."/>
            <person name="Arend M."/>
            <person name="Barry K.W."/>
            <person name="Binder M."/>
            <person name="Choi C."/>
            <person name="Clum A."/>
            <person name="Copeland A."/>
            <person name="Grisel N."/>
            <person name="Haridas S."/>
            <person name="Kipfer T."/>
            <person name="LaButti K."/>
            <person name="Lindquist E."/>
            <person name="Lipzen A."/>
            <person name="Maire R."/>
            <person name="Meier B."/>
            <person name="Mihaltcheva S."/>
            <person name="Molinier V."/>
            <person name="Murat C."/>
            <person name="Poggeler S."/>
            <person name="Quandt C.A."/>
            <person name="Sperisen C."/>
            <person name="Tritt A."/>
            <person name="Tisserant E."/>
            <person name="Crous P.W."/>
            <person name="Henrissat B."/>
            <person name="Nehls U."/>
            <person name="Egli S."/>
            <person name="Spatafora J.W."/>
            <person name="Grigoriev I.V."/>
            <person name="Martin F.M."/>
        </authorList>
    </citation>
    <scope>NUCLEOTIDE SEQUENCE [LARGE SCALE GENOMIC DNA]</scope>
    <source>
        <strain evidence="3 4">CBS 459.81</strain>
    </source>
</reference>
<dbReference type="InterPro" id="IPR011333">
    <property type="entry name" value="SKP1/BTB/POZ_sf"/>
</dbReference>
<dbReference type="InterPro" id="IPR000210">
    <property type="entry name" value="BTB/POZ_dom"/>
</dbReference>
<keyword evidence="4" id="KW-1185">Reference proteome</keyword>
<dbReference type="AlphaFoldDB" id="A0A8E2DXJ0"/>
<sequence length="498" mass="53296">MAGNNVPQANAPGEFSLPGQPATQPSSSTLTLGQPAPRAQPSSSIFGSSQSTAPAQRSSTPSTFGSSQPVASEQPSAETPSEPQTITASPATTLPELHKITCDPNGDVVLVLKPNTRIQVNSKILSLASAPLKALLEGKFKEGRELYAAASRSECYELPLPDDDADAVELLCNILHCRAAFIPDAETVTVSILYGLALICDKYICYSAVAFHASIWIKPFENGMIVMPGNEAVLVVAFLLDLPKAFQKLSNDLILHWTGSFLEFQSKGDPNGVLPVRTFLELDKRRTFAAELVFETISAMTYNPRLKNAALLWDPPSDPPSTAKNPPTTSLFSPIGTANTTNNPPTFSGFGNPNPPAGSSTFGKTTPLRTTISPKHSCTSDANLFGTCTNAANLALRLAAIQKELASLGLWPIPIHKQSIWWILDKLKLFDEDKALTSFLGFGQTDKFKCALCYGHSLRLDIATLKNKILTSPRLGGLCLDCVLAGGKCDGDCRVQHA</sequence>
<feature type="compositionally biased region" description="Polar residues" evidence="1">
    <location>
        <begin position="52"/>
        <end position="92"/>
    </location>
</feature>
<evidence type="ECO:0000313" key="4">
    <source>
        <dbReference type="Proteomes" id="UP000250266"/>
    </source>
</evidence>
<proteinExistence type="predicted"/>
<dbReference type="Proteomes" id="UP000250266">
    <property type="component" value="Unassembled WGS sequence"/>
</dbReference>
<evidence type="ECO:0000256" key="1">
    <source>
        <dbReference type="SAM" id="MobiDB-lite"/>
    </source>
</evidence>
<evidence type="ECO:0000313" key="3">
    <source>
        <dbReference type="EMBL" id="OCK73464.1"/>
    </source>
</evidence>
<dbReference type="Gene3D" id="3.30.710.10">
    <property type="entry name" value="Potassium Channel Kv1.1, Chain A"/>
    <property type="match status" value="1"/>
</dbReference>
<dbReference type="EMBL" id="KV745768">
    <property type="protein sequence ID" value="OCK73464.1"/>
    <property type="molecule type" value="Genomic_DNA"/>
</dbReference>